<accession>A0A4P9YF75</accession>
<feature type="non-terminal residue" evidence="1">
    <location>
        <position position="71"/>
    </location>
</feature>
<gene>
    <name evidence="1" type="ORF">ROZALSC1DRAFT_30928</name>
</gene>
<dbReference type="AlphaFoldDB" id="A0A4P9YF75"/>
<organism evidence="1 2">
    <name type="scientific">Rozella allomycis (strain CSF55)</name>
    <dbReference type="NCBI Taxonomy" id="988480"/>
    <lineage>
        <taxon>Eukaryota</taxon>
        <taxon>Fungi</taxon>
        <taxon>Fungi incertae sedis</taxon>
        <taxon>Cryptomycota</taxon>
        <taxon>Cryptomycota incertae sedis</taxon>
        <taxon>Rozella</taxon>
    </lineage>
</organism>
<proteinExistence type="predicted"/>
<evidence type="ECO:0000313" key="2">
    <source>
        <dbReference type="Proteomes" id="UP000281549"/>
    </source>
</evidence>
<sequence>MNLIRNDNTLVQYSILSPFIGVLNVSHIPCLAHILNLIVKEGLRVTDPILHKVLRQVIIKIRSSSQKFEKF</sequence>
<dbReference type="Proteomes" id="UP000281549">
    <property type="component" value="Unassembled WGS sequence"/>
</dbReference>
<name>A0A4P9YF75_ROZAC</name>
<dbReference type="EMBL" id="ML005948">
    <property type="protein sequence ID" value="RKP17241.1"/>
    <property type="molecule type" value="Genomic_DNA"/>
</dbReference>
<evidence type="ECO:0000313" key="1">
    <source>
        <dbReference type="EMBL" id="RKP17241.1"/>
    </source>
</evidence>
<protein>
    <submittedName>
        <fullName evidence="1">Uncharacterized protein</fullName>
    </submittedName>
</protein>
<reference evidence="2" key="1">
    <citation type="journal article" date="2018" name="Nat. Microbiol.">
        <title>Leveraging single-cell genomics to expand the fungal tree of life.</title>
        <authorList>
            <person name="Ahrendt S.R."/>
            <person name="Quandt C.A."/>
            <person name="Ciobanu D."/>
            <person name="Clum A."/>
            <person name="Salamov A."/>
            <person name="Andreopoulos B."/>
            <person name="Cheng J.F."/>
            <person name="Woyke T."/>
            <person name="Pelin A."/>
            <person name="Henrissat B."/>
            <person name="Reynolds N.K."/>
            <person name="Benny G.L."/>
            <person name="Smith M.E."/>
            <person name="James T.Y."/>
            <person name="Grigoriev I.V."/>
        </authorList>
    </citation>
    <scope>NUCLEOTIDE SEQUENCE [LARGE SCALE GENOMIC DNA]</scope>
    <source>
        <strain evidence="2">CSF55</strain>
    </source>
</reference>